<proteinExistence type="inferred from homology"/>
<dbReference type="PANTHER" id="PTHR14490:SF5">
    <property type="entry name" value="PROTEIN KRI1 HOMOLOG"/>
    <property type="match status" value="1"/>
</dbReference>
<feature type="region of interest" description="Disordered" evidence="2">
    <location>
        <begin position="1"/>
        <end position="89"/>
    </location>
</feature>
<feature type="region of interest" description="Disordered" evidence="2">
    <location>
        <begin position="317"/>
        <end position="357"/>
    </location>
</feature>
<feature type="compositionally biased region" description="Basic and acidic residues" evidence="2">
    <location>
        <begin position="37"/>
        <end position="54"/>
    </location>
</feature>
<dbReference type="InterPro" id="IPR018034">
    <property type="entry name" value="Kri1"/>
</dbReference>
<dbReference type="GO" id="GO:0000447">
    <property type="term" value="P:endonucleolytic cleavage in ITS1 to separate SSU-rRNA from 5.8S rRNA and LSU-rRNA from tricistronic rRNA transcript (SSU-rRNA, 5.8S rRNA, LSU-rRNA)"/>
    <property type="evidence" value="ECO:0007669"/>
    <property type="project" value="TreeGrafter"/>
</dbReference>
<feature type="compositionally biased region" description="Basic and acidic residues" evidence="2">
    <location>
        <begin position="715"/>
        <end position="752"/>
    </location>
</feature>
<evidence type="ECO:0000259" key="3">
    <source>
        <dbReference type="Pfam" id="PF12936"/>
    </source>
</evidence>
<evidence type="ECO:0000313" key="4">
    <source>
        <dbReference type="EMBL" id="VAH20494.1"/>
    </source>
</evidence>
<feature type="domain" description="Kri1-like C-terminal" evidence="3">
    <location>
        <begin position="503"/>
        <end position="580"/>
    </location>
</feature>
<dbReference type="Gramene" id="TRITD1Bv1G173160.2">
    <property type="protein sequence ID" value="TRITD1Bv1G173160.2"/>
    <property type="gene ID" value="TRITD1Bv1G173160"/>
</dbReference>
<feature type="compositionally biased region" description="Basic and acidic residues" evidence="2">
    <location>
        <begin position="691"/>
        <end position="706"/>
    </location>
</feature>
<dbReference type="Proteomes" id="UP000324705">
    <property type="component" value="Chromosome 1B"/>
</dbReference>
<gene>
    <name evidence="4" type="ORF">TRITD_1Bv1G173160</name>
</gene>
<feature type="region of interest" description="Disordered" evidence="2">
    <location>
        <begin position="456"/>
        <end position="495"/>
    </location>
</feature>
<dbReference type="Pfam" id="PF05178">
    <property type="entry name" value="Kri1"/>
    <property type="match status" value="1"/>
</dbReference>
<accession>A0A9R0VAQ5</accession>
<comment type="similarity">
    <text evidence="1">Belongs to the KRI1 family.</text>
</comment>
<feature type="compositionally biased region" description="Basic and acidic residues" evidence="2">
    <location>
        <begin position="130"/>
        <end position="155"/>
    </location>
</feature>
<feature type="compositionally biased region" description="Basic and acidic residues" evidence="2">
    <location>
        <begin position="348"/>
        <end position="357"/>
    </location>
</feature>
<feature type="compositionally biased region" description="Basic and acidic residues" evidence="2">
    <location>
        <begin position="651"/>
        <end position="669"/>
    </location>
</feature>
<sequence>MSGEGEGERRVLDILAGSDDDSDGPAEDYSNIQIDEGYARRYEHNKRREAMQRLKEKKKKGVVADPDDEDDDDSDDESDEDEAVAAASRRVDRRVLQVIRRIRSGDSAIFDKDAKVYSSSSEEDEDDAEGEPKEGKKAKKEPKEGKKAKKERPLYLKDVNAQHLIEEGPEFAAQTGRGSKYDRIAYNELQREGLKEFLEAEKKALGDGDDEEDDLFKAKQAEGDDGDSEEDEDEKQTEELLVEVFGDDDKLDENEKFLKNYILNRPYLEPVPDKFSLDDIQEVSQEEDVIETQEDYEDIYNKLGNYKFRHEEVEASEGVVTDRVMGHPRVVEGSVRKKESSRKKQRKSKEERLARAKQEQAEELKHLKNLKKKEIAEKLEKIRMIAGIEGEAACKLGADDLEEDFDPEDYDRKMQEMFDDSYYGADEVDPGFGSGDDLDLVKPDFDKEDELLGLPKDWALDGKEGSTATGEKKKKKKKNKELANGEEEGEKKKGKISLKDKVELEKELDEYYKLDYEDTIGDLKTRFKYRQVQPNSFGLEMYEILQSDDRDLNQYVSMKKLAPYREDEWQVTHHKKLSKDLILGGQKIEGKKVKSHKKSKSGEGPSSGRPETDKPTSEQEETDGKTESKSKKHKTGKRSRSEDGPGSEMAEEVKVTSEQEHADAKTESKSKKHKTGKRSRSEDCPGSETAEEVKVTSEQEDADAKTKSKKSKKVRTGEESRSEEHPSSGKPEEGKLRSEEETGGKKKSTRSERRNRRRKELKISRDRQGAYGLIDLKSQKNN</sequence>
<feature type="compositionally biased region" description="Acidic residues" evidence="2">
    <location>
        <begin position="223"/>
        <end position="236"/>
    </location>
</feature>
<dbReference type="AlphaFoldDB" id="A0A9R0VAQ5"/>
<dbReference type="PANTHER" id="PTHR14490">
    <property type="entry name" value="ZINC FINGER, ZZ TYPE"/>
    <property type="match status" value="1"/>
</dbReference>
<feature type="region of interest" description="Disordered" evidence="2">
    <location>
        <begin position="202"/>
        <end position="245"/>
    </location>
</feature>
<dbReference type="InterPro" id="IPR024626">
    <property type="entry name" value="Kri1-like_C"/>
</dbReference>
<protein>
    <recommendedName>
        <fullName evidence="3">Kri1-like C-terminal domain-containing protein</fullName>
    </recommendedName>
</protein>
<dbReference type="GO" id="GO:0005730">
    <property type="term" value="C:nucleolus"/>
    <property type="evidence" value="ECO:0007669"/>
    <property type="project" value="TreeGrafter"/>
</dbReference>
<feature type="region of interest" description="Disordered" evidence="2">
    <location>
        <begin position="568"/>
        <end position="782"/>
    </location>
</feature>
<feature type="region of interest" description="Disordered" evidence="2">
    <location>
        <begin position="110"/>
        <end position="155"/>
    </location>
</feature>
<feature type="compositionally biased region" description="Basic and acidic residues" evidence="2">
    <location>
        <begin position="610"/>
        <end position="629"/>
    </location>
</feature>
<evidence type="ECO:0000256" key="1">
    <source>
        <dbReference type="ARBA" id="ARBA00007473"/>
    </source>
</evidence>
<dbReference type="OMA" id="HCEDDNF"/>
<evidence type="ECO:0000313" key="5">
    <source>
        <dbReference type="Proteomes" id="UP000324705"/>
    </source>
</evidence>
<reference evidence="4 5" key="1">
    <citation type="submission" date="2017-09" db="EMBL/GenBank/DDBJ databases">
        <authorList>
            <consortium name="International Durum Wheat Genome Sequencing Consortium (IDWGSC)"/>
            <person name="Milanesi L."/>
        </authorList>
    </citation>
    <scope>NUCLEOTIDE SEQUENCE [LARGE SCALE GENOMIC DNA]</scope>
    <source>
        <strain evidence="5">cv. Svevo</strain>
    </source>
</reference>
<dbReference type="Pfam" id="PF12936">
    <property type="entry name" value="Kri1_C"/>
    <property type="match status" value="1"/>
</dbReference>
<organism evidence="4 5">
    <name type="scientific">Triticum turgidum subsp. durum</name>
    <name type="common">Durum wheat</name>
    <name type="synonym">Triticum durum</name>
    <dbReference type="NCBI Taxonomy" id="4567"/>
    <lineage>
        <taxon>Eukaryota</taxon>
        <taxon>Viridiplantae</taxon>
        <taxon>Streptophyta</taxon>
        <taxon>Embryophyta</taxon>
        <taxon>Tracheophyta</taxon>
        <taxon>Spermatophyta</taxon>
        <taxon>Magnoliopsida</taxon>
        <taxon>Liliopsida</taxon>
        <taxon>Poales</taxon>
        <taxon>Poaceae</taxon>
        <taxon>BOP clade</taxon>
        <taxon>Pooideae</taxon>
        <taxon>Triticodae</taxon>
        <taxon>Triticeae</taxon>
        <taxon>Triticinae</taxon>
        <taxon>Triticum</taxon>
    </lineage>
</organism>
<feature type="compositionally biased region" description="Basic and acidic residues" evidence="2">
    <location>
        <begin position="1"/>
        <end position="12"/>
    </location>
</feature>
<keyword evidence="5" id="KW-1185">Reference proteome</keyword>
<feature type="compositionally biased region" description="Acidic residues" evidence="2">
    <location>
        <begin position="65"/>
        <end position="83"/>
    </location>
</feature>
<evidence type="ECO:0000256" key="2">
    <source>
        <dbReference type="SAM" id="MobiDB-lite"/>
    </source>
</evidence>
<dbReference type="EMBL" id="LT934112">
    <property type="protein sequence ID" value="VAH20494.1"/>
    <property type="molecule type" value="Genomic_DNA"/>
</dbReference>
<name>A0A9R0VAQ5_TRITD</name>
<dbReference type="GO" id="GO:0030686">
    <property type="term" value="C:90S preribosome"/>
    <property type="evidence" value="ECO:0007669"/>
    <property type="project" value="TreeGrafter"/>
</dbReference>